<dbReference type="InterPro" id="IPR014001">
    <property type="entry name" value="Helicase_ATP-bd"/>
</dbReference>
<dbReference type="PROSITE" id="PS51192">
    <property type="entry name" value="HELICASE_ATP_BIND_1"/>
    <property type="match status" value="1"/>
</dbReference>
<accession>A0A926ELB7</accession>
<dbReference type="PANTHER" id="PTHR30195">
    <property type="entry name" value="TYPE I SITE-SPECIFIC DEOXYRIBONUCLEASE PROTEIN SUBUNIT M AND R"/>
    <property type="match status" value="1"/>
</dbReference>
<dbReference type="InterPro" id="IPR004473">
    <property type="entry name" value="Restrct_endonuc_typeI_HsdR"/>
</dbReference>
<dbReference type="Pfam" id="PF18766">
    <property type="entry name" value="SWI2_SNF2"/>
    <property type="match status" value="1"/>
</dbReference>
<dbReference type="GO" id="GO:0005524">
    <property type="term" value="F:ATP binding"/>
    <property type="evidence" value="ECO:0007669"/>
    <property type="project" value="UniProtKB-KW"/>
</dbReference>
<dbReference type="NCBIfam" id="TIGR00348">
    <property type="entry name" value="hsdR"/>
    <property type="match status" value="1"/>
</dbReference>
<dbReference type="InterPro" id="IPR027417">
    <property type="entry name" value="P-loop_NTPase"/>
</dbReference>
<keyword evidence="4" id="KW-0540">Nuclease</keyword>
<dbReference type="InterPro" id="IPR055180">
    <property type="entry name" value="HsdR_RecA-like_helicase_dom_2"/>
</dbReference>
<keyword evidence="6 11" id="KW-0680">Restriction system</keyword>
<keyword evidence="9 11" id="KW-0067">ATP-binding</keyword>
<keyword evidence="10 11" id="KW-0238">DNA-binding</keyword>
<dbReference type="CDD" id="cd22332">
    <property type="entry name" value="HsdR_N"/>
    <property type="match status" value="1"/>
</dbReference>
<dbReference type="CDD" id="cd18030">
    <property type="entry name" value="DEXHc_RE_I_HsdR"/>
    <property type="match status" value="1"/>
</dbReference>
<dbReference type="GO" id="GO:0003677">
    <property type="term" value="F:DNA binding"/>
    <property type="evidence" value="ECO:0007669"/>
    <property type="project" value="UniProtKB-KW"/>
</dbReference>
<keyword evidence="7 13" id="KW-0255">Endonuclease</keyword>
<organism evidence="13 14">
    <name type="scientific">Zhenhengia yiwuensis</name>
    <dbReference type="NCBI Taxonomy" id="2763666"/>
    <lineage>
        <taxon>Bacteria</taxon>
        <taxon>Bacillati</taxon>
        <taxon>Bacillota</taxon>
        <taxon>Clostridia</taxon>
        <taxon>Lachnospirales</taxon>
        <taxon>Lachnospiraceae</taxon>
        <taxon>Zhenhengia</taxon>
    </lineage>
</organism>
<dbReference type="InterPro" id="IPR007409">
    <property type="entry name" value="Restrct_endonuc_type1_HsdR_N"/>
</dbReference>
<comment type="similarity">
    <text evidence="2 11">Belongs to the HsdR family.</text>
</comment>
<dbReference type="InterPro" id="IPR040980">
    <property type="entry name" value="SWI2_SNF2"/>
</dbReference>
<evidence type="ECO:0000256" key="7">
    <source>
        <dbReference type="ARBA" id="ARBA00022759"/>
    </source>
</evidence>
<evidence type="ECO:0000256" key="8">
    <source>
        <dbReference type="ARBA" id="ARBA00022801"/>
    </source>
</evidence>
<dbReference type="Pfam" id="PF22679">
    <property type="entry name" value="T1R_D3-like"/>
    <property type="match status" value="1"/>
</dbReference>
<dbReference type="SUPFAM" id="SSF52540">
    <property type="entry name" value="P-loop containing nucleoside triphosphate hydrolases"/>
    <property type="match status" value="2"/>
</dbReference>
<evidence type="ECO:0000313" key="13">
    <source>
        <dbReference type="EMBL" id="MBC8580187.1"/>
    </source>
</evidence>
<comment type="subunit">
    <text evidence="3 11">The type I restriction/modification system is composed of three polypeptides R, M and S.</text>
</comment>
<keyword evidence="8 11" id="KW-0378">Hydrolase</keyword>
<evidence type="ECO:0000256" key="3">
    <source>
        <dbReference type="ARBA" id="ARBA00011296"/>
    </source>
</evidence>
<proteinExistence type="inferred from homology"/>
<comment type="caution">
    <text evidence="13">The sequence shown here is derived from an EMBL/GenBank/DDBJ whole genome shotgun (WGS) entry which is preliminary data.</text>
</comment>
<dbReference type="Pfam" id="PF04313">
    <property type="entry name" value="HSDR_N"/>
    <property type="match status" value="1"/>
</dbReference>
<dbReference type="Proteomes" id="UP000655830">
    <property type="component" value="Unassembled WGS sequence"/>
</dbReference>
<reference evidence="13" key="1">
    <citation type="submission" date="2020-08" db="EMBL/GenBank/DDBJ databases">
        <title>Genome public.</title>
        <authorList>
            <person name="Liu C."/>
            <person name="Sun Q."/>
        </authorList>
    </citation>
    <scope>NUCLEOTIDE SEQUENCE</scope>
    <source>
        <strain evidence="13">NSJ-12</strain>
    </source>
</reference>
<dbReference type="Gene3D" id="3.90.1570.50">
    <property type="match status" value="1"/>
</dbReference>
<evidence type="ECO:0000256" key="6">
    <source>
        <dbReference type="ARBA" id="ARBA00022747"/>
    </source>
</evidence>
<evidence type="ECO:0000256" key="10">
    <source>
        <dbReference type="ARBA" id="ARBA00023125"/>
    </source>
</evidence>
<protein>
    <recommendedName>
        <fullName evidence="11">Type I restriction enzyme endonuclease subunit</fullName>
        <shortName evidence="11">R protein</shortName>
        <ecNumber evidence="11">3.1.21.3</ecNumber>
    </recommendedName>
    <alternativeName>
        <fullName evidence="11">Type-1 restriction enzyme R protein</fullName>
    </alternativeName>
</protein>
<dbReference type="GO" id="GO:0009307">
    <property type="term" value="P:DNA restriction-modification system"/>
    <property type="evidence" value="ECO:0007669"/>
    <property type="project" value="UniProtKB-KW"/>
</dbReference>
<dbReference type="EC" id="3.1.21.3" evidence="11"/>
<evidence type="ECO:0000256" key="5">
    <source>
        <dbReference type="ARBA" id="ARBA00022741"/>
    </source>
</evidence>
<evidence type="ECO:0000256" key="1">
    <source>
        <dbReference type="ARBA" id="ARBA00000851"/>
    </source>
</evidence>
<dbReference type="AlphaFoldDB" id="A0A926ELB7"/>
<sequence length="1063" mass="122573">MSYLGNEETLVEAPAVDYMKEILGYTYIHGKELRPEQGERESLREVVLSKHLEVALRRLNPWISQGNLQRTIRYLQTADHLGSSLLEINEKLYDDMVNLTYTVEQDLDGSGLKKKHTVHFIDWDEPLNNDFLVVRQFEVQTLSGKSIFPDIVVFVNGIPVVVLECKSPFLEKQNKVSVGKKQGYEQLCRYMNIRDEALGEGAPHLFYTNFFTGILNKYHAYVGTISSQYNHYVEWKDPYPFKKKDIEDVENSPQNIFIQGMLEKHNLIDLMRNFLLFEPDDGRIIKKVCRYQQFRAVNKAIDRMVKGKNSIGRGGVVWHTQGSGKSLTMVFLARKLRRMEGLMDSTIVVVTDRIDLDKQIFATFYKNLCKITEPVRADKIVKMKELLSAAKAQIIMTTIQKFESETEEREVIENGKKVKKKFVKPYEVLTTTPNVIVLTDEAHRSQYKDTAGNMRVALPNAVFVGFTGTPIDKEDKSTPRTFGGYIDKYGIEEAVQDGATVKIVYEGRKPALQLEGKSLDELFDQMFSDRTDEEKEAIKQKYATNKAIAEAEVRIEDIAKDMLVHYRDNIMPNGFKAQIVCISREACVRYERALKKHMKDIIGEELEVRVIFSGDNNDPPHLKEHFTTKAEQEEIIKHFKQPIDKDKLCFLIVKDMLLTGFDAPIEQVMYLDRPLKEHNLLQAIARVNRTNTQEIQKQLENGTIEKNKIIKQCGYVVDYYGISNYLEEALAIFDKEELGKPMQSIDDLYKEMLSYREAVMNMFRGVDPNNLDELIKVIEPEDKRAEFEIGYKTFQGIVEALLPAHVGADILNDVKWLSYIRVAAKAKYTPEQNLDISDCGEKVKEIIEKHLKSLGVQQWIAPITLFEDDFKMKINTMHSDESQASAMEHAVKHAIAVRMDDNPVFYTSLLEKLQKLLNDTEHDWVKRKKQLEEFIEKEVMEGTKSHSETLGLDEKEFAFFEVVKKYLLEEESVEGVVKDSGEVYISNDIIELSKSIAKDVKQVVKDHYLIDWVTNPTKANDIERAIKMMLIKNHMKTIKKLPIINQMIQPLLNLAKTHFKELE</sequence>
<keyword evidence="14" id="KW-1185">Reference proteome</keyword>
<dbReference type="EMBL" id="JACRSY010000017">
    <property type="protein sequence ID" value="MBC8580187.1"/>
    <property type="molecule type" value="Genomic_DNA"/>
</dbReference>
<gene>
    <name evidence="13" type="ORF">H8718_11695</name>
</gene>
<dbReference type="GO" id="GO:0009035">
    <property type="term" value="F:type I site-specific deoxyribonuclease activity"/>
    <property type="evidence" value="ECO:0007669"/>
    <property type="project" value="UniProtKB-EC"/>
</dbReference>
<dbReference type="RefSeq" id="WP_249333055.1">
    <property type="nucleotide sequence ID" value="NZ_JACRSY010000017.1"/>
</dbReference>
<dbReference type="InterPro" id="IPR051268">
    <property type="entry name" value="Type-I_R_enzyme_R_subunit"/>
</dbReference>
<keyword evidence="5 11" id="KW-0547">Nucleotide-binding</keyword>
<dbReference type="CDD" id="cd18800">
    <property type="entry name" value="SF2_C_EcoR124I-like"/>
    <property type="match status" value="1"/>
</dbReference>
<dbReference type="InterPro" id="IPR021810">
    <property type="entry name" value="T1RH-like_C"/>
</dbReference>
<evidence type="ECO:0000256" key="11">
    <source>
        <dbReference type="RuleBase" id="RU364115"/>
    </source>
</evidence>
<evidence type="ECO:0000256" key="9">
    <source>
        <dbReference type="ARBA" id="ARBA00022840"/>
    </source>
</evidence>
<dbReference type="Pfam" id="PF11867">
    <property type="entry name" value="T1RH-like_C"/>
    <property type="match status" value="1"/>
</dbReference>
<dbReference type="Gene3D" id="3.40.50.300">
    <property type="entry name" value="P-loop containing nucleotide triphosphate hydrolases"/>
    <property type="match status" value="2"/>
</dbReference>
<evidence type="ECO:0000256" key="4">
    <source>
        <dbReference type="ARBA" id="ARBA00022722"/>
    </source>
</evidence>
<evidence type="ECO:0000259" key="12">
    <source>
        <dbReference type="PROSITE" id="PS51192"/>
    </source>
</evidence>
<dbReference type="PANTHER" id="PTHR30195:SF15">
    <property type="entry name" value="TYPE I RESTRICTION ENZYME HINDI ENDONUCLEASE SUBUNIT"/>
    <property type="match status" value="1"/>
</dbReference>
<comment type="catalytic activity">
    <reaction evidence="1 11">
        <text>Endonucleolytic cleavage of DNA to give random double-stranded fragments with terminal 5'-phosphates, ATP is simultaneously hydrolyzed.</text>
        <dbReference type="EC" id="3.1.21.3"/>
    </reaction>
</comment>
<evidence type="ECO:0000256" key="2">
    <source>
        <dbReference type="ARBA" id="ARBA00008598"/>
    </source>
</evidence>
<feature type="domain" description="Helicase ATP-binding" evidence="12">
    <location>
        <begin position="306"/>
        <end position="488"/>
    </location>
</feature>
<comment type="function">
    <text evidence="11">Subunit R is required for both nuclease and ATPase activities, but not for modification.</text>
</comment>
<dbReference type="SMART" id="SM00487">
    <property type="entry name" value="DEXDc"/>
    <property type="match status" value="1"/>
</dbReference>
<name>A0A926ELB7_9FIRM</name>
<evidence type="ECO:0000313" key="14">
    <source>
        <dbReference type="Proteomes" id="UP000655830"/>
    </source>
</evidence>